<organism evidence="2 3">
    <name type="scientific">Anaerospora hongkongensis</name>
    <dbReference type="NCBI Taxonomy" id="244830"/>
    <lineage>
        <taxon>Bacteria</taxon>
        <taxon>Bacillati</taxon>
        <taxon>Bacillota</taxon>
        <taxon>Negativicutes</taxon>
        <taxon>Selenomonadales</taxon>
        <taxon>Sporomusaceae</taxon>
        <taxon>Anaerospora</taxon>
    </lineage>
</organism>
<dbReference type="PANTHER" id="PTHR30354:SF7">
    <property type="entry name" value="BLL7963 PROTEIN"/>
    <property type="match status" value="1"/>
</dbReference>
<keyword evidence="1" id="KW-1133">Transmembrane helix</keyword>
<feature type="transmembrane region" description="Helical" evidence="1">
    <location>
        <begin position="138"/>
        <end position="156"/>
    </location>
</feature>
<evidence type="ECO:0000256" key="1">
    <source>
        <dbReference type="SAM" id="Phobius"/>
    </source>
</evidence>
<evidence type="ECO:0000313" key="3">
    <source>
        <dbReference type="Proteomes" id="UP000295063"/>
    </source>
</evidence>
<dbReference type="EMBL" id="SLUI01000002">
    <property type="protein sequence ID" value="TCL39133.1"/>
    <property type="molecule type" value="Genomic_DNA"/>
</dbReference>
<protein>
    <submittedName>
        <fullName evidence="2">H+/gluconate symporter-like permease</fullName>
    </submittedName>
</protein>
<evidence type="ECO:0000313" key="2">
    <source>
        <dbReference type="EMBL" id="TCL39133.1"/>
    </source>
</evidence>
<name>A0A4R1Q326_9FIRM</name>
<comment type="caution">
    <text evidence="2">The sequence shown here is derived from an EMBL/GenBank/DDBJ whole genome shotgun (WGS) entry which is preliminary data.</text>
</comment>
<reference evidence="2 3" key="1">
    <citation type="submission" date="2019-03" db="EMBL/GenBank/DDBJ databases">
        <title>Genomic Encyclopedia of Type Strains, Phase IV (KMG-IV): sequencing the most valuable type-strain genomes for metagenomic binning, comparative biology and taxonomic classification.</title>
        <authorList>
            <person name="Goeker M."/>
        </authorList>
    </citation>
    <scope>NUCLEOTIDE SEQUENCE [LARGE SCALE GENOMIC DNA]</scope>
    <source>
        <strain evidence="2 3">DSM 15969</strain>
    </source>
</reference>
<dbReference type="InterPro" id="IPR003474">
    <property type="entry name" value="Glcn_transporter"/>
</dbReference>
<dbReference type="Proteomes" id="UP000295063">
    <property type="component" value="Unassembled WGS sequence"/>
</dbReference>
<proteinExistence type="predicted"/>
<dbReference type="RefSeq" id="WP_132075212.1">
    <property type="nucleotide sequence ID" value="NZ_DALZLR010000001.1"/>
</dbReference>
<dbReference type="PANTHER" id="PTHR30354">
    <property type="entry name" value="GNT FAMILY GLUCONATE TRANSPORTER"/>
    <property type="match status" value="1"/>
</dbReference>
<feature type="transmembrane region" description="Helical" evidence="1">
    <location>
        <begin position="58"/>
        <end position="75"/>
    </location>
</feature>
<feature type="transmembrane region" description="Helical" evidence="1">
    <location>
        <begin position="176"/>
        <end position="197"/>
    </location>
</feature>
<dbReference type="GO" id="GO:0015128">
    <property type="term" value="F:gluconate transmembrane transporter activity"/>
    <property type="evidence" value="ECO:0007669"/>
    <property type="project" value="InterPro"/>
</dbReference>
<keyword evidence="3" id="KW-1185">Reference proteome</keyword>
<feature type="transmembrane region" description="Helical" evidence="1">
    <location>
        <begin position="230"/>
        <end position="247"/>
    </location>
</feature>
<feature type="transmembrane region" description="Helical" evidence="1">
    <location>
        <begin position="448"/>
        <end position="468"/>
    </location>
</feature>
<dbReference type="OrthoDB" id="86125at2"/>
<accession>A0A4R1Q326</accession>
<keyword evidence="1" id="KW-0812">Transmembrane</keyword>
<feature type="transmembrane region" description="Helical" evidence="1">
    <location>
        <begin position="284"/>
        <end position="303"/>
    </location>
</feature>
<dbReference type="AlphaFoldDB" id="A0A4R1Q326"/>
<feature type="transmembrane region" description="Helical" evidence="1">
    <location>
        <begin position="98"/>
        <end position="126"/>
    </location>
</feature>
<sequence length="472" mass="50808">MELAAIALSLFLLMYFAFRGYSIILFGPVFALVAAAASPFQLMPVYSELFMTKAAEFFKMYFSIILLGAVFAKIMEDAGMAKSIAGAIVGRLGRKQAILATILGCSALTYGGLSVFVVVFVMYPFSAALFRQADIPKRLIPATIWLGVYTFSMVAFPGSPQIQNIIPTTFYGTTTWAAPITGILSGLMIFGLGYGWLGYRHRTAAARGEGYGNHVLHEPQLKEEQGLPHWSLSLVPLVAVVTVNLYFSNPFQWSWAYSWDPASLIPFQALKLSLLSPSVEKVRALWSLNMALIVGILLALAIGRKNLRKHSNMKTVLNAGTASSLMAVLNTASGYGYGSVVASLPGFEAVKAALMQIKIGTGPLISEAITANILVGITGSASGGLTIALGMLGQEYLAWAQAVNMPPDILHRIICLAAGGLDSLPHNGSLITVIIVCGLTHRQAYGDIFAITLLKTMVPFLFIVFYQITGWL</sequence>
<gene>
    <name evidence="2" type="ORF">EV210_10240</name>
</gene>
<keyword evidence="1" id="KW-0472">Membrane</keyword>
<dbReference type="GO" id="GO:0005886">
    <property type="term" value="C:plasma membrane"/>
    <property type="evidence" value="ECO:0007669"/>
    <property type="project" value="TreeGrafter"/>
</dbReference>